<sequence length="131" mass="14932">MSTSLVKRSLQLLEETDSQSSFPKDKKFVKKTKRNAGDVRKSIPLQIEKLRQNIAQKNQVDIQQTVKLLLKTDKNRRVTSSVDLLNKLTQKSNLVEKKSKKKNKNKSSENKNKGSVFTEEDFARLAAELGT</sequence>
<proteinExistence type="predicted"/>
<dbReference type="EMBL" id="HBUF01242396">
    <property type="protein sequence ID" value="CAG6677361.1"/>
    <property type="molecule type" value="Transcribed_RNA"/>
</dbReference>
<evidence type="ECO:0000313" key="2">
    <source>
        <dbReference type="EMBL" id="CAG6677361.1"/>
    </source>
</evidence>
<accession>A0A8D8SWH7</accession>
<evidence type="ECO:0008006" key="3">
    <source>
        <dbReference type="Google" id="ProtNLM"/>
    </source>
</evidence>
<organism evidence="2">
    <name type="scientific">Cacopsylla melanoneura</name>
    <dbReference type="NCBI Taxonomy" id="428564"/>
    <lineage>
        <taxon>Eukaryota</taxon>
        <taxon>Metazoa</taxon>
        <taxon>Ecdysozoa</taxon>
        <taxon>Arthropoda</taxon>
        <taxon>Hexapoda</taxon>
        <taxon>Insecta</taxon>
        <taxon>Pterygota</taxon>
        <taxon>Neoptera</taxon>
        <taxon>Paraneoptera</taxon>
        <taxon>Hemiptera</taxon>
        <taxon>Sternorrhyncha</taxon>
        <taxon>Psylloidea</taxon>
        <taxon>Psyllidae</taxon>
        <taxon>Psyllinae</taxon>
        <taxon>Cacopsylla</taxon>
    </lineage>
</organism>
<protein>
    <recommendedName>
        <fullName evidence="3">40S ribosomal protein S19-binding protein 1</fullName>
    </recommendedName>
</protein>
<dbReference type="AlphaFoldDB" id="A0A8D8SWH7"/>
<evidence type="ECO:0000256" key="1">
    <source>
        <dbReference type="SAM" id="MobiDB-lite"/>
    </source>
</evidence>
<dbReference type="EMBL" id="HBUF01242397">
    <property type="protein sequence ID" value="CAG6677363.1"/>
    <property type="molecule type" value="Transcribed_RNA"/>
</dbReference>
<feature type="region of interest" description="Disordered" evidence="1">
    <location>
        <begin position="92"/>
        <end position="115"/>
    </location>
</feature>
<name>A0A8D8SWH7_9HEMI</name>
<dbReference type="EMBL" id="HBUF01661253">
    <property type="protein sequence ID" value="CAG6788696.1"/>
    <property type="molecule type" value="Transcribed_RNA"/>
</dbReference>
<reference evidence="2" key="1">
    <citation type="submission" date="2021-05" db="EMBL/GenBank/DDBJ databases">
        <authorList>
            <person name="Alioto T."/>
            <person name="Alioto T."/>
            <person name="Gomez Garrido J."/>
        </authorList>
    </citation>
    <scope>NUCLEOTIDE SEQUENCE</scope>
</reference>